<protein>
    <submittedName>
        <fullName evidence="1">Uncharacterized protein</fullName>
    </submittedName>
</protein>
<gene>
    <name evidence="1" type="ORF">Anapl_04031</name>
</gene>
<organism evidence="1 2">
    <name type="scientific">Anas platyrhynchos</name>
    <name type="common">Mallard</name>
    <name type="synonym">Anas boschas</name>
    <dbReference type="NCBI Taxonomy" id="8839"/>
    <lineage>
        <taxon>Eukaryota</taxon>
        <taxon>Metazoa</taxon>
        <taxon>Chordata</taxon>
        <taxon>Craniata</taxon>
        <taxon>Vertebrata</taxon>
        <taxon>Euteleostomi</taxon>
        <taxon>Archelosauria</taxon>
        <taxon>Archosauria</taxon>
        <taxon>Dinosauria</taxon>
        <taxon>Saurischia</taxon>
        <taxon>Theropoda</taxon>
        <taxon>Coelurosauria</taxon>
        <taxon>Aves</taxon>
        <taxon>Neognathae</taxon>
        <taxon>Galloanserae</taxon>
        <taxon>Anseriformes</taxon>
        <taxon>Anatidae</taxon>
        <taxon>Anatinae</taxon>
        <taxon>Anas</taxon>
    </lineage>
</organism>
<reference evidence="2" key="1">
    <citation type="journal article" date="2013" name="Nat. Genet.">
        <title>The duck genome and transcriptome provide insight into an avian influenza virus reservoir species.</title>
        <authorList>
            <person name="Huang Y."/>
            <person name="Li Y."/>
            <person name="Burt D.W."/>
            <person name="Chen H."/>
            <person name="Zhang Y."/>
            <person name="Qian W."/>
            <person name="Kim H."/>
            <person name="Gan S."/>
            <person name="Zhao Y."/>
            <person name="Li J."/>
            <person name="Yi K."/>
            <person name="Feng H."/>
            <person name="Zhu P."/>
            <person name="Li B."/>
            <person name="Liu Q."/>
            <person name="Fairley S."/>
            <person name="Magor K.E."/>
            <person name="Du Z."/>
            <person name="Hu X."/>
            <person name="Goodman L."/>
            <person name="Tafer H."/>
            <person name="Vignal A."/>
            <person name="Lee T."/>
            <person name="Kim K.W."/>
            <person name="Sheng Z."/>
            <person name="An Y."/>
            <person name="Searle S."/>
            <person name="Herrero J."/>
            <person name="Groenen M.A."/>
            <person name="Crooijmans R.P."/>
            <person name="Faraut T."/>
            <person name="Cai Q."/>
            <person name="Webster R.G."/>
            <person name="Aldridge J.R."/>
            <person name="Warren W.C."/>
            <person name="Bartschat S."/>
            <person name="Kehr S."/>
            <person name="Marz M."/>
            <person name="Stadler P.F."/>
            <person name="Smith J."/>
            <person name="Kraus R.H."/>
            <person name="Zhao Y."/>
            <person name="Ren L."/>
            <person name="Fei J."/>
            <person name="Morisson M."/>
            <person name="Kaiser P."/>
            <person name="Griffin D.K."/>
            <person name="Rao M."/>
            <person name="Pitel F."/>
            <person name="Wang J."/>
            <person name="Li N."/>
        </authorList>
    </citation>
    <scope>NUCLEOTIDE SEQUENCE [LARGE SCALE GENOMIC DNA]</scope>
</reference>
<evidence type="ECO:0000313" key="2">
    <source>
        <dbReference type="Proteomes" id="UP000296049"/>
    </source>
</evidence>
<accession>R0K9C9</accession>
<name>R0K9C9_ANAPL</name>
<sequence length="231" mass="26454">MEEKQVPAGLSKPTVRCRTCEHPQARLFSLSQVQNRQVLATPTVAKRQQLAVTRVTPGTKATCRKHPPAKECKKLTLTPSSHPTGEEVEETKCQSRMDLLENDLYLSASGAVNLDINTDFCPLLPEAKFPFLAIEKEKKLIQKHEIKQQIRTTNYLDWENQEHDFQNEEVSPKIFPQKTKGSHKEQDDLVWRKDPVYLQKPQALQPRLPHWHTEAQVLPYVGTDHTAFPTC</sequence>
<dbReference type="Proteomes" id="UP000296049">
    <property type="component" value="Unassembled WGS sequence"/>
</dbReference>
<proteinExistence type="predicted"/>
<keyword evidence="2" id="KW-1185">Reference proteome</keyword>
<evidence type="ECO:0000313" key="1">
    <source>
        <dbReference type="EMBL" id="EOB06422.1"/>
    </source>
</evidence>
<dbReference type="EMBL" id="KB742617">
    <property type="protein sequence ID" value="EOB06422.1"/>
    <property type="molecule type" value="Genomic_DNA"/>
</dbReference>
<dbReference type="AlphaFoldDB" id="R0K9C9"/>